<evidence type="ECO:0000259" key="8">
    <source>
        <dbReference type="PROSITE" id="PS50931"/>
    </source>
</evidence>
<dbReference type="SUPFAM" id="SSF53850">
    <property type="entry name" value="Periplasmic binding protein-like II"/>
    <property type="match status" value="1"/>
</dbReference>
<dbReference type="SUPFAM" id="SSF46785">
    <property type="entry name" value="Winged helix' DNA-binding domain"/>
    <property type="match status" value="1"/>
</dbReference>
<dbReference type="PRINTS" id="PR00039">
    <property type="entry name" value="HTHLYSR"/>
</dbReference>
<dbReference type="Pfam" id="PF03466">
    <property type="entry name" value="LysR_substrate"/>
    <property type="match status" value="1"/>
</dbReference>
<dbReference type="Gene3D" id="3.40.190.290">
    <property type="match status" value="1"/>
</dbReference>
<reference evidence="9 10" key="1">
    <citation type="submission" date="2019-12" db="EMBL/GenBank/DDBJ databases">
        <title>Rhizobium genotypes associated with high levels of biological nitrogen fixation by grain legumes in a temperate-maritime cropping system.</title>
        <authorList>
            <person name="Maluk M."/>
            <person name="Francesc Ferrando Molina F."/>
            <person name="Lopez Del Egido L."/>
            <person name="Lafos M."/>
            <person name="Langarica-Fuentes A."/>
            <person name="Gebre Yohannes G."/>
            <person name="Young M.W."/>
            <person name="Martin P."/>
            <person name="Gantlett R."/>
            <person name="Kenicer G."/>
            <person name="Hawes C."/>
            <person name="Begg G.S."/>
            <person name="Quilliam R.S."/>
            <person name="Squire G.R."/>
            <person name="Poole P.S."/>
            <person name="Young P.W."/>
            <person name="Iannetta P.M."/>
            <person name="James E.K."/>
        </authorList>
    </citation>
    <scope>NUCLEOTIDE SEQUENCE [LARGE SCALE GENOMIC DNA]</scope>
    <source>
        <strain evidence="9 10">JHI1118</strain>
    </source>
</reference>
<name>A0A6L9U9V3_9HYPH</name>
<keyword evidence="2" id="KW-0805">Transcription regulation</keyword>
<keyword evidence="3" id="KW-0238">DNA-binding</keyword>
<dbReference type="PROSITE" id="PS50931">
    <property type="entry name" value="HTH_LYSR"/>
    <property type="match status" value="1"/>
</dbReference>
<accession>A0A6L9U9V3</accession>
<dbReference type="Proteomes" id="UP000483035">
    <property type="component" value="Unassembled WGS sequence"/>
</dbReference>
<dbReference type="PANTHER" id="PTHR30537:SF1">
    <property type="entry name" value="HTH-TYPE TRANSCRIPTIONAL REGULATOR PGRR"/>
    <property type="match status" value="1"/>
</dbReference>
<evidence type="ECO:0000256" key="5">
    <source>
        <dbReference type="ARBA" id="ARBA00054626"/>
    </source>
</evidence>
<gene>
    <name evidence="9" type="ORF">GR212_24330</name>
</gene>
<evidence type="ECO:0000313" key="10">
    <source>
        <dbReference type="Proteomes" id="UP000483035"/>
    </source>
</evidence>
<dbReference type="InterPro" id="IPR036390">
    <property type="entry name" value="WH_DNA-bd_sf"/>
</dbReference>
<comment type="similarity">
    <text evidence="1">Belongs to the LysR transcriptional regulatory family.</text>
</comment>
<sequence>MKASLAELEAIAAVARHGGFRAAARELGMSSSALSHAVAALEERLSVRIFNRTTRSVTLSDAGERLVADVVPALAALDRAIENAGMSSGSVSGTLRLNMAPGAARMLLKPLILEYGRRYPEVEIEIVTDNALVDVIGKGFDAGVRLAEAVPTDMVAVPIIPTIRSLVVGSPAYFRQRPRPLVPGDLLQHRCIRARMASGRLYRWEFERHGQSILIDAPGSLILDASDLMLNAALDGAGLAYISEASVADHMAAGNLISVLEDWSPPYPGLSLYFAQRRQMPARLRALIELIREQNASRTTPVKDQVSDMLPDSA</sequence>
<dbReference type="CDD" id="cd08474">
    <property type="entry name" value="PBP2_CrgA_like_5"/>
    <property type="match status" value="1"/>
</dbReference>
<comment type="function">
    <text evidence="5">Transcriptional regulator of the ttuABCDE tartrate utilization operon.</text>
</comment>
<evidence type="ECO:0000256" key="7">
    <source>
        <dbReference type="ARBA" id="ARBA00083243"/>
    </source>
</evidence>
<dbReference type="EMBL" id="WUEY01000013">
    <property type="protein sequence ID" value="NEI72693.1"/>
    <property type="molecule type" value="Genomic_DNA"/>
</dbReference>
<dbReference type="RefSeq" id="WP_163990348.1">
    <property type="nucleotide sequence ID" value="NZ_WUEY01000013.1"/>
</dbReference>
<dbReference type="InterPro" id="IPR058163">
    <property type="entry name" value="LysR-type_TF_proteobact-type"/>
</dbReference>
<dbReference type="FunFam" id="1.10.10.10:FF:000001">
    <property type="entry name" value="LysR family transcriptional regulator"/>
    <property type="match status" value="1"/>
</dbReference>
<protein>
    <recommendedName>
        <fullName evidence="6">HTH-type transcriptional regulator TtuA</fullName>
    </recommendedName>
    <alternativeName>
        <fullName evidence="7">Tartrate utilization transcriptional regulator</fullName>
    </alternativeName>
</protein>
<dbReference type="GO" id="GO:0006351">
    <property type="term" value="P:DNA-templated transcription"/>
    <property type="evidence" value="ECO:0007669"/>
    <property type="project" value="TreeGrafter"/>
</dbReference>
<evidence type="ECO:0000256" key="1">
    <source>
        <dbReference type="ARBA" id="ARBA00009437"/>
    </source>
</evidence>
<dbReference type="InterPro" id="IPR005119">
    <property type="entry name" value="LysR_subst-bd"/>
</dbReference>
<evidence type="ECO:0000256" key="4">
    <source>
        <dbReference type="ARBA" id="ARBA00023163"/>
    </source>
</evidence>
<proteinExistence type="inferred from homology"/>
<dbReference type="GO" id="GO:0043565">
    <property type="term" value="F:sequence-specific DNA binding"/>
    <property type="evidence" value="ECO:0007669"/>
    <property type="project" value="TreeGrafter"/>
</dbReference>
<evidence type="ECO:0000313" key="9">
    <source>
        <dbReference type="EMBL" id="NEI72693.1"/>
    </source>
</evidence>
<feature type="domain" description="HTH lysR-type" evidence="8">
    <location>
        <begin position="1"/>
        <end position="60"/>
    </location>
</feature>
<evidence type="ECO:0000256" key="6">
    <source>
        <dbReference type="ARBA" id="ARBA00067332"/>
    </source>
</evidence>
<comment type="caution">
    <text evidence="9">The sequence shown here is derived from an EMBL/GenBank/DDBJ whole genome shotgun (WGS) entry which is preliminary data.</text>
</comment>
<dbReference type="PANTHER" id="PTHR30537">
    <property type="entry name" value="HTH-TYPE TRANSCRIPTIONAL REGULATOR"/>
    <property type="match status" value="1"/>
</dbReference>
<dbReference type="InterPro" id="IPR036388">
    <property type="entry name" value="WH-like_DNA-bd_sf"/>
</dbReference>
<organism evidence="9 10">
    <name type="scientific">Rhizobium lusitanum</name>
    <dbReference type="NCBI Taxonomy" id="293958"/>
    <lineage>
        <taxon>Bacteria</taxon>
        <taxon>Pseudomonadati</taxon>
        <taxon>Pseudomonadota</taxon>
        <taxon>Alphaproteobacteria</taxon>
        <taxon>Hyphomicrobiales</taxon>
        <taxon>Rhizobiaceae</taxon>
        <taxon>Rhizobium/Agrobacterium group</taxon>
        <taxon>Rhizobium</taxon>
    </lineage>
</organism>
<keyword evidence="4" id="KW-0804">Transcription</keyword>
<dbReference type="Gene3D" id="1.10.10.10">
    <property type="entry name" value="Winged helix-like DNA-binding domain superfamily/Winged helix DNA-binding domain"/>
    <property type="match status" value="1"/>
</dbReference>
<dbReference type="Pfam" id="PF00126">
    <property type="entry name" value="HTH_1"/>
    <property type="match status" value="1"/>
</dbReference>
<dbReference type="GO" id="GO:0003700">
    <property type="term" value="F:DNA-binding transcription factor activity"/>
    <property type="evidence" value="ECO:0007669"/>
    <property type="project" value="InterPro"/>
</dbReference>
<dbReference type="InterPro" id="IPR000847">
    <property type="entry name" value="LysR_HTH_N"/>
</dbReference>
<evidence type="ECO:0000256" key="3">
    <source>
        <dbReference type="ARBA" id="ARBA00023125"/>
    </source>
</evidence>
<evidence type="ECO:0000256" key="2">
    <source>
        <dbReference type="ARBA" id="ARBA00023015"/>
    </source>
</evidence>
<dbReference type="AlphaFoldDB" id="A0A6L9U9V3"/>